<dbReference type="EMBL" id="VFSV01000020">
    <property type="protein sequence ID" value="TRD18375.1"/>
    <property type="molecule type" value="Genomic_DNA"/>
</dbReference>
<dbReference type="Proteomes" id="UP000318590">
    <property type="component" value="Unassembled WGS sequence"/>
</dbReference>
<dbReference type="InterPro" id="IPR009363">
    <property type="entry name" value="Phage_Mu_Gp16"/>
</dbReference>
<dbReference type="AlphaFoldDB" id="A0A547PW75"/>
<evidence type="ECO:0000313" key="1">
    <source>
        <dbReference type="EMBL" id="TRD18375.1"/>
    </source>
</evidence>
<evidence type="ECO:0000313" key="2">
    <source>
        <dbReference type="Proteomes" id="UP000318590"/>
    </source>
</evidence>
<protein>
    <submittedName>
        <fullName evidence="1">Regulatory protein GemA</fullName>
    </submittedName>
</protein>
<sequence>MTARSLQRQIHVACRELGLDSDARHDLQLVACGKASMRDMDEADLQAVVRHLKARGWDGGSAPRNKGRYKPAPRADLRLVHKLWTLLGQAGALRDPSRAGLNAFIRSRYEGVWQSVPIDVDALRDAGQISQVINALKDWCARAGVELTR</sequence>
<proteinExistence type="predicted"/>
<keyword evidence="2" id="KW-1185">Reference proteome</keyword>
<comment type="caution">
    <text evidence="1">The sequence shown here is derived from an EMBL/GenBank/DDBJ whole genome shotgun (WGS) entry which is preliminary data.</text>
</comment>
<dbReference type="Pfam" id="PF06252">
    <property type="entry name" value="GemA"/>
    <property type="match status" value="1"/>
</dbReference>
<dbReference type="OrthoDB" id="7353918at2"/>
<gene>
    <name evidence="1" type="ORF">FEV53_12015</name>
</gene>
<accession>A0A547PW75</accession>
<organism evidence="1 2">
    <name type="scientific">Palleronia caenipelagi</name>
    <dbReference type="NCBI Taxonomy" id="2489174"/>
    <lineage>
        <taxon>Bacteria</taxon>
        <taxon>Pseudomonadati</taxon>
        <taxon>Pseudomonadota</taxon>
        <taxon>Alphaproteobacteria</taxon>
        <taxon>Rhodobacterales</taxon>
        <taxon>Roseobacteraceae</taxon>
        <taxon>Palleronia</taxon>
    </lineage>
</organism>
<dbReference type="RefSeq" id="WP_142835047.1">
    <property type="nucleotide sequence ID" value="NZ_VFSV01000020.1"/>
</dbReference>
<name>A0A547PW75_9RHOB</name>
<reference evidence="1 2" key="1">
    <citation type="submission" date="2019-06" db="EMBL/GenBank/DDBJ databases">
        <title>Paenimaribius caenipelagi gen. nov., sp. nov., isolated from a tidal flat.</title>
        <authorList>
            <person name="Yoon J.-H."/>
        </authorList>
    </citation>
    <scope>NUCLEOTIDE SEQUENCE [LARGE SCALE GENOMIC DNA]</scope>
    <source>
        <strain evidence="1 2">JBTF-M29</strain>
    </source>
</reference>